<evidence type="ECO:0000259" key="1">
    <source>
        <dbReference type="Pfam" id="PF12728"/>
    </source>
</evidence>
<comment type="caution">
    <text evidence="2">The sequence shown here is derived from an EMBL/GenBank/DDBJ whole genome shotgun (WGS) entry which is preliminary data.</text>
</comment>
<accession>A0ABQ6A931</accession>
<protein>
    <recommendedName>
        <fullName evidence="1">Helix-turn-helix domain-containing protein</fullName>
    </recommendedName>
</protein>
<dbReference type="Proteomes" id="UP001156641">
    <property type="component" value="Unassembled WGS sequence"/>
</dbReference>
<feature type="domain" description="Helix-turn-helix" evidence="1">
    <location>
        <begin position="16"/>
        <end position="66"/>
    </location>
</feature>
<dbReference type="Pfam" id="PF12728">
    <property type="entry name" value="HTH_17"/>
    <property type="match status" value="1"/>
</dbReference>
<dbReference type="RefSeq" id="WP_408862096.1">
    <property type="nucleotide sequence ID" value="NZ_BSOS01000067.1"/>
</dbReference>
<name>A0ABQ6A931_9PROT</name>
<dbReference type="InterPro" id="IPR041657">
    <property type="entry name" value="HTH_17"/>
</dbReference>
<dbReference type="NCBIfam" id="TIGR01764">
    <property type="entry name" value="excise"/>
    <property type="match status" value="1"/>
</dbReference>
<dbReference type="InterPro" id="IPR010093">
    <property type="entry name" value="SinI_DNA-bd"/>
</dbReference>
<evidence type="ECO:0000313" key="3">
    <source>
        <dbReference type="Proteomes" id="UP001156641"/>
    </source>
</evidence>
<evidence type="ECO:0000313" key="2">
    <source>
        <dbReference type="EMBL" id="GLR67813.1"/>
    </source>
</evidence>
<dbReference type="SUPFAM" id="SSF46955">
    <property type="entry name" value="Putative DNA-binding domain"/>
    <property type="match status" value="1"/>
</dbReference>
<sequence length="72" mass="7844">MPSIGQIIHPAKLPVMLSIAEVCDRLCLSESTVRRAIRDKCLASHKFGRVHRVSEADLAAYVASCRGEAGHD</sequence>
<organism evidence="2 3">
    <name type="scientific">Acidocella aquatica</name>
    <dbReference type="NCBI Taxonomy" id="1922313"/>
    <lineage>
        <taxon>Bacteria</taxon>
        <taxon>Pseudomonadati</taxon>
        <taxon>Pseudomonadota</taxon>
        <taxon>Alphaproteobacteria</taxon>
        <taxon>Acetobacterales</taxon>
        <taxon>Acidocellaceae</taxon>
        <taxon>Acidocella</taxon>
    </lineage>
</organism>
<reference evidence="3" key="1">
    <citation type="journal article" date="2019" name="Int. J. Syst. Evol. Microbiol.">
        <title>The Global Catalogue of Microorganisms (GCM) 10K type strain sequencing project: providing services to taxonomists for standard genome sequencing and annotation.</title>
        <authorList>
            <consortium name="The Broad Institute Genomics Platform"/>
            <consortium name="The Broad Institute Genome Sequencing Center for Infectious Disease"/>
            <person name="Wu L."/>
            <person name="Ma J."/>
        </authorList>
    </citation>
    <scope>NUCLEOTIDE SEQUENCE [LARGE SCALE GENOMIC DNA]</scope>
    <source>
        <strain evidence="3">NBRC 112502</strain>
    </source>
</reference>
<keyword evidence="3" id="KW-1185">Reference proteome</keyword>
<proteinExistence type="predicted"/>
<dbReference type="EMBL" id="BSOS01000067">
    <property type="protein sequence ID" value="GLR67813.1"/>
    <property type="molecule type" value="Genomic_DNA"/>
</dbReference>
<dbReference type="InterPro" id="IPR009061">
    <property type="entry name" value="DNA-bd_dom_put_sf"/>
</dbReference>
<gene>
    <name evidence="2" type="ORF">GCM10010909_24940</name>
</gene>